<gene>
    <name evidence="2" type="ORF">E6Q11_03655</name>
</gene>
<comment type="caution">
    <text evidence="2">The sequence shown here is derived from an EMBL/GenBank/DDBJ whole genome shotgun (WGS) entry which is preliminary data.</text>
</comment>
<feature type="domain" description="HTH cro/C1-type" evidence="1">
    <location>
        <begin position="15"/>
        <end position="48"/>
    </location>
</feature>
<accession>A0A5C7J659</accession>
<dbReference type="SMART" id="SM00530">
    <property type="entry name" value="HTH_XRE"/>
    <property type="match status" value="1"/>
</dbReference>
<name>A0A5C7J659_9BACT</name>
<evidence type="ECO:0000259" key="1">
    <source>
        <dbReference type="PROSITE" id="PS50943"/>
    </source>
</evidence>
<proteinExistence type="predicted"/>
<reference evidence="2 3" key="1">
    <citation type="submission" date="2018-09" db="EMBL/GenBank/DDBJ databases">
        <title>Metagenome Assembled Genomes from an Advanced Water Purification Facility.</title>
        <authorList>
            <person name="Stamps B.W."/>
            <person name="Spear J.R."/>
        </authorList>
    </citation>
    <scope>NUCLEOTIDE SEQUENCE [LARGE SCALE GENOMIC DNA]</scope>
    <source>
        <strain evidence="2">Bin_63_2</strain>
    </source>
</reference>
<sequence length="140" mass="15956">MLTSEEALQMLGRRLAEERRRVGWSQKQLAERLGVGRSAVAMIETERAPIYADRLADLERDGFDPVYVLTGQRGQVLASRLLNWELLSSLLATVRSWTQDRHIELPTEKEILLAKILYDHFAEKGVIDEARVEEALQLVA</sequence>
<dbReference type="PROSITE" id="PS50943">
    <property type="entry name" value="HTH_CROC1"/>
    <property type="match status" value="1"/>
</dbReference>
<dbReference type="GO" id="GO:0003677">
    <property type="term" value="F:DNA binding"/>
    <property type="evidence" value="ECO:0007669"/>
    <property type="project" value="InterPro"/>
</dbReference>
<dbReference type="InterPro" id="IPR001387">
    <property type="entry name" value="Cro/C1-type_HTH"/>
</dbReference>
<dbReference type="AlphaFoldDB" id="A0A5C7J659"/>
<dbReference type="Proteomes" id="UP000321026">
    <property type="component" value="Unassembled WGS sequence"/>
</dbReference>
<dbReference type="CDD" id="cd00093">
    <property type="entry name" value="HTH_XRE"/>
    <property type="match status" value="1"/>
</dbReference>
<organism evidence="2 3">
    <name type="scientific">Candidatus Dojkabacteria bacterium</name>
    <dbReference type="NCBI Taxonomy" id="2099670"/>
    <lineage>
        <taxon>Bacteria</taxon>
        <taxon>Candidatus Dojkabacteria</taxon>
    </lineage>
</organism>
<evidence type="ECO:0000313" key="2">
    <source>
        <dbReference type="EMBL" id="TXG76977.1"/>
    </source>
</evidence>
<evidence type="ECO:0000313" key="3">
    <source>
        <dbReference type="Proteomes" id="UP000321026"/>
    </source>
</evidence>
<dbReference type="InterPro" id="IPR010982">
    <property type="entry name" value="Lambda_DNA-bd_dom_sf"/>
</dbReference>
<dbReference type="SUPFAM" id="SSF47413">
    <property type="entry name" value="lambda repressor-like DNA-binding domains"/>
    <property type="match status" value="1"/>
</dbReference>
<dbReference type="Gene3D" id="1.10.260.40">
    <property type="entry name" value="lambda repressor-like DNA-binding domains"/>
    <property type="match status" value="1"/>
</dbReference>
<dbReference type="Pfam" id="PF01381">
    <property type="entry name" value="HTH_3"/>
    <property type="match status" value="1"/>
</dbReference>
<protein>
    <submittedName>
        <fullName evidence="2">XRE family transcriptional regulator</fullName>
    </submittedName>
</protein>
<dbReference type="EMBL" id="SSDS01000058">
    <property type="protein sequence ID" value="TXG76977.1"/>
    <property type="molecule type" value="Genomic_DNA"/>
</dbReference>